<sequence length="282" mass="32014">MIQKRKNRKLKRFFLPIIVSALIIILYPSLFLEAQERVKSLSIRQFEIEESIRNGLKYYLEPKDYVLRVKLFGEERAISVANETLPGFGQLNESSSSSGAKYWEITRMRVDLVMHKEVSPSVNTYIGEIVPILSGIDYERGDELVFVPILPSEPFPQQSAVPSAEDLPDAMVKALPEDAPATDEAAMQPEEPAAEEGEKPLEEEPFWMRMSDIEKILAGMLLVLLLLFFWVLWKLRKVKQVAVEQTGFPALMPPQPQTPQLPNVPQQGFVPLPESHEKIAEN</sequence>
<feature type="non-terminal residue" evidence="3">
    <location>
        <position position="282"/>
    </location>
</feature>
<evidence type="ECO:0000313" key="3">
    <source>
        <dbReference type="EMBL" id="SVD16462.1"/>
    </source>
</evidence>
<protein>
    <submittedName>
        <fullName evidence="3">Uncharacterized protein</fullName>
    </submittedName>
</protein>
<organism evidence="3">
    <name type="scientific">marine metagenome</name>
    <dbReference type="NCBI Taxonomy" id="408172"/>
    <lineage>
        <taxon>unclassified sequences</taxon>
        <taxon>metagenomes</taxon>
        <taxon>ecological metagenomes</taxon>
    </lineage>
</organism>
<keyword evidence="2" id="KW-1133">Transmembrane helix</keyword>
<gene>
    <name evidence="3" type="ORF">METZ01_LOCUS369316</name>
</gene>
<dbReference type="AlphaFoldDB" id="A0A382T3S8"/>
<name>A0A382T3S8_9ZZZZ</name>
<proteinExistence type="predicted"/>
<dbReference type="EMBL" id="UINC01133496">
    <property type="protein sequence ID" value="SVD16462.1"/>
    <property type="molecule type" value="Genomic_DNA"/>
</dbReference>
<feature type="transmembrane region" description="Helical" evidence="2">
    <location>
        <begin position="12"/>
        <end position="32"/>
    </location>
</feature>
<reference evidence="3" key="1">
    <citation type="submission" date="2018-05" db="EMBL/GenBank/DDBJ databases">
        <authorList>
            <person name="Lanie J.A."/>
            <person name="Ng W.-L."/>
            <person name="Kazmierczak K.M."/>
            <person name="Andrzejewski T.M."/>
            <person name="Davidsen T.M."/>
            <person name="Wayne K.J."/>
            <person name="Tettelin H."/>
            <person name="Glass J.I."/>
            <person name="Rusch D."/>
            <person name="Podicherti R."/>
            <person name="Tsui H.-C.T."/>
            <person name="Winkler M.E."/>
        </authorList>
    </citation>
    <scope>NUCLEOTIDE SEQUENCE</scope>
</reference>
<evidence type="ECO:0000256" key="2">
    <source>
        <dbReference type="SAM" id="Phobius"/>
    </source>
</evidence>
<feature type="transmembrane region" description="Helical" evidence="2">
    <location>
        <begin position="216"/>
        <end position="233"/>
    </location>
</feature>
<keyword evidence="2" id="KW-0812">Transmembrane</keyword>
<evidence type="ECO:0000256" key="1">
    <source>
        <dbReference type="SAM" id="MobiDB-lite"/>
    </source>
</evidence>
<keyword evidence="2" id="KW-0472">Membrane</keyword>
<accession>A0A382T3S8</accession>
<feature type="region of interest" description="Disordered" evidence="1">
    <location>
        <begin position="179"/>
        <end position="200"/>
    </location>
</feature>